<dbReference type="EMBL" id="CP032413">
    <property type="protein sequence ID" value="AYB47996.1"/>
    <property type="molecule type" value="Genomic_DNA"/>
</dbReference>
<keyword evidence="2" id="KW-1185">Reference proteome</keyword>
<evidence type="ECO:0000313" key="2">
    <source>
        <dbReference type="Proteomes" id="UP000266552"/>
    </source>
</evidence>
<organism evidence="1 2">
    <name type="scientific">Paenibacillus lautus</name>
    <name type="common">Bacillus lautus</name>
    <dbReference type="NCBI Taxonomy" id="1401"/>
    <lineage>
        <taxon>Bacteria</taxon>
        <taxon>Bacillati</taxon>
        <taxon>Bacillota</taxon>
        <taxon>Bacilli</taxon>
        <taxon>Bacillales</taxon>
        <taxon>Paenibacillaceae</taxon>
        <taxon>Paenibacillus</taxon>
    </lineage>
</organism>
<reference evidence="1 2" key="1">
    <citation type="submission" date="2018-09" db="EMBL/GenBank/DDBJ databases">
        <title>Genome Sequence of Paenibacillus lautus Strain E7593-69, Azo Dye-Degrading Bacteria, Isolated from Commercial Tattoo Inks.</title>
        <authorList>
            <person name="Nho S.W."/>
            <person name="Kim S.-J."/>
            <person name="Kweon O."/>
            <person name="Cerniglia C.E."/>
        </authorList>
    </citation>
    <scope>NUCLEOTIDE SEQUENCE [LARGE SCALE GENOMIC DNA]</scope>
    <source>
        <strain evidence="1 2">E7593-69</strain>
        <plasmid evidence="1 2">pAZOPL1</plasmid>
    </source>
</reference>
<accession>A0A385TVZ9</accession>
<geneLocation type="plasmid" evidence="1 2">
    <name>pAZOPL1</name>
</geneLocation>
<dbReference type="KEGG" id="plw:D5F53_32210"/>
<dbReference type="Proteomes" id="UP000266552">
    <property type="component" value="Plasmid pAZOPL1"/>
</dbReference>
<gene>
    <name evidence="1" type="ORF">D5F53_32210</name>
</gene>
<name>A0A385TVZ9_PAELA</name>
<dbReference type="AlphaFoldDB" id="A0A385TVZ9"/>
<dbReference type="RefSeq" id="WP_119851357.1">
    <property type="nucleotide sequence ID" value="NZ_CP032413.1"/>
</dbReference>
<proteinExistence type="predicted"/>
<protein>
    <submittedName>
        <fullName evidence="1">Uncharacterized protein</fullName>
    </submittedName>
</protein>
<evidence type="ECO:0000313" key="1">
    <source>
        <dbReference type="EMBL" id="AYB47996.1"/>
    </source>
</evidence>
<keyword evidence="1" id="KW-0614">Plasmid</keyword>
<sequence>MRINLDILKEILSCPPLNQVSSAGQSNITPPTIGLFRAIEAAHDSDNSKDVDWNSFSLADAKEALDHAMNYESYEHIEEGTENVNKDNAIHQYLHSCNLIAELKRSAPENQVSEVQFF</sequence>